<dbReference type="InterPro" id="IPR049900">
    <property type="entry name" value="PKS_mFAS_DH"/>
</dbReference>
<dbReference type="Gene3D" id="1.10.1200.10">
    <property type="entry name" value="ACP-like"/>
    <property type="match status" value="1"/>
</dbReference>
<dbReference type="SMART" id="SM01294">
    <property type="entry name" value="PKS_PP_betabranch"/>
    <property type="match status" value="1"/>
</dbReference>
<dbReference type="GO" id="GO:0006633">
    <property type="term" value="P:fatty acid biosynthetic process"/>
    <property type="evidence" value="ECO:0007669"/>
    <property type="project" value="TreeGrafter"/>
</dbReference>
<dbReference type="InterPro" id="IPR013968">
    <property type="entry name" value="PKS_KR"/>
</dbReference>
<dbReference type="Pfam" id="PF00550">
    <property type="entry name" value="PP-binding"/>
    <property type="match status" value="1"/>
</dbReference>
<dbReference type="InterPro" id="IPR002364">
    <property type="entry name" value="Quin_OxRdtase/zeta-crystal_CS"/>
</dbReference>
<dbReference type="Pfam" id="PF00698">
    <property type="entry name" value="Acyl_transf_1"/>
    <property type="match status" value="1"/>
</dbReference>
<dbReference type="InterPro" id="IPR014043">
    <property type="entry name" value="Acyl_transferase_dom"/>
</dbReference>
<dbReference type="PROSITE" id="PS01162">
    <property type="entry name" value="QOR_ZETA_CRYSTAL"/>
    <property type="match status" value="1"/>
</dbReference>
<dbReference type="Gene3D" id="3.40.366.10">
    <property type="entry name" value="Malonyl-Coenzyme A Acyl Carrier Protein, domain 2"/>
    <property type="match status" value="1"/>
</dbReference>
<dbReference type="PROSITE" id="PS52019">
    <property type="entry name" value="PKS_MFAS_DH"/>
    <property type="match status" value="1"/>
</dbReference>
<evidence type="ECO:0000256" key="6">
    <source>
        <dbReference type="ARBA" id="ARBA00023268"/>
    </source>
</evidence>
<dbReference type="InterPro" id="IPR001227">
    <property type="entry name" value="Ac_transferase_dom_sf"/>
</dbReference>
<feature type="domain" description="Carrier" evidence="9">
    <location>
        <begin position="1339"/>
        <end position="1414"/>
    </location>
</feature>
<dbReference type="PROSITE" id="PS00012">
    <property type="entry name" value="PHOSPHOPANTETHEINE"/>
    <property type="match status" value="1"/>
</dbReference>
<dbReference type="Gene3D" id="3.30.70.3290">
    <property type="match status" value="1"/>
</dbReference>
<dbReference type="PANTHER" id="PTHR43775">
    <property type="entry name" value="FATTY ACID SYNTHASE"/>
    <property type="match status" value="1"/>
</dbReference>
<evidence type="ECO:0000256" key="8">
    <source>
        <dbReference type="SAM" id="MobiDB-lite"/>
    </source>
</evidence>
<dbReference type="FunFam" id="3.40.50.720:FF:000209">
    <property type="entry name" value="Polyketide synthase Pks12"/>
    <property type="match status" value="1"/>
</dbReference>
<comment type="pathway">
    <text evidence="1">Antibiotic biosynthesis.</text>
</comment>
<gene>
    <name evidence="11" type="ORF">G5C65_19320</name>
</gene>
<dbReference type="GO" id="GO:0004312">
    <property type="term" value="F:fatty acid synthase activity"/>
    <property type="evidence" value="ECO:0007669"/>
    <property type="project" value="TreeGrafter"/>
</dbReference>
<dbReference type="InterPro" id="IPR020843">
    <property type="entry name" value="ER"/>
</dbReference>
<dbReference type="Pfam" id="PF22953">
    <property type="entry name" value="SpnB_Rossmann"/>
    <property type="match status" value="1"/>
</dbReference>
<dbReference type="InterPro" id="IPR050091">
    <property type="entry name" value="PKS_NRPS_Biosynth_Enz"/>
</dbReference>
<feature type="domain" description="PKS/mFAS DH" evidence="10">
    <location>
        <begin position="236"/>
        <end position="517"/>
    </location>
</feature>
<dbReference type="GO" id="GO:0008270">
    <property type="term" value="F:zinc ion binding"/>
    <property type="evidence" value="ECO:0007669"/>
    <property type="project" value="InterPro"/>
</dbReference>
<feature type="active site" description="Proton acceptor; for dehydratase activity" evidence="7">
    <location>
        <position position="268"/>
    </location>
</feature>
<evidence type="ECO:0000259" key="10">
    <source>
        <dbReference type="PROSITE" id="PS52019"/>
    </source>
</evidence>
<dbReference type="CDD" id="cd08956">
    <property type="entry name" value="KR_3_FAS_SDR_x"/>
    <property type="match status" value="1"/>
</dbReference>
<keyword evidence="4" id="KW-0808">Transferase</keyword>
<dbReference type="InterPro" id="IPR020807">
    <property type="entry name" value="PKS_DH"/>
</dbReference>
<dbReference type="GO" id="GO:0031177">
    <property type="term" value="F:phosphopantetheine binding"/>
    <property type="evidence" value="ECO:0007669"/>
    <property type="project" value="InterPro"/>
</dbReference>
<dbReference type="InterPro" id="IPR011032">
    <property type="entry name" value="GroES-like_sf"/>
</dbReference>
<dbReference type="Gene3D" id="3.40.50.720">
    <property type="entry name" value="NAD(P)-binding Rossmann-like Domain"/>
    <property type="match status" value="1"/>
</dbReference>
<dbReference type="Pfam" id="PF13602">
    <property type="entry name" value="ADH_zinc_N_2"/>
    <property type="match status" value="1"/>
</dbReference>
<keyword evidence="2" id="KW-0596">Phosphopantetheine</keyword>
<feature type="region of interest" description="N-terminal hotdog fold" evidence="7">
    <location>
        <begin position="236"/>
        <end position="361"/>
    </location>
</feature>
<dbReference type="PROSITE" id="PS50075">
    <property type="entry name" value="CARRIER"/>
    <property type="match status" value="1"/>
</dbReference>
<dbReference type="SMART" id="SM00822">
    <property type="entry name" value="PKS_KR"/>
    <property type="match status" value="1"/>
</dbReference>
<dbReference type="FunFam" id="3.90.180.10:FF:000032">
    <property type="entry name" value="Probable polyketide synthase pks1"/>
    <property type="match status" value="1"/>
</dbReference>
<feature type="active site" description="Proton donor; for dehydratase activity" evidence="7">
    <location>
        <position position="441"/>
    </location>
</feature>
<evidence type="ECO:0000256" key="2">
    <source>
        <dbReference type="ARBA" id="ARBA00022450"/>
    </source>
</evidence>
<evidence type="ECO:0000313" key="11">
    <source>
        <dbReference type="EMBL" id="NGO70463.1"/>
    </source>
</evidence>
<evidence type="ECO:0000256" key="7">
    <source>
        <dbReference type="PROSITE-ProRule" id="PRU01363"/>
    </source>
</evidence>
<dbReference type="InterPro" id="IPR036291">
    <property type="entry name" value="NAD(P)-bd_dom_sf"/>
</dbReference>
<evidence type="ECO:0000256" key="5">
    <source>
        <dbReference type="ARBA" id="ARBA00023194"/>
    </source>
</evidence>
<evidence type="ECO:0000313" key="12">
    <source>
        <dbReference type="Proteomes" id="UP000477722"/>
    </source>
</evidence>
<dbReference type="SMART" id="SM00827">
    <property type="entry name" value="PKS_AT"/>
    <property type="match status" value="1"/>
</dbReference>
<dbReference type="SMART" id="SM00826">
    <property type="entry name" value="PKS_DH"/>
    <property type="match status" value="1"/>
</dbReference>
<name>A0A6G4WZN0_9ACTN</name>
<dbReference type="EMBL" id="JAAKZZ010000198">
    <property type="protein sequence ID" value="NGO70463.1"/>
    <property type="molecule type" value="Genomic_DNA"/>
</dbReference>
<dbReference type="InterPro" id="IPR042104">
    <property type="entry name" value="PKS_dehydratase_sf"/>
</dbReference>
<dbReference type="PANTHER" id="PTHR43775:SF51">
    <property type="entry name" value="INACTIVE PHENOLPHTHIOCEROL SYNTHESIS POLYKETIDE SYNTHASE TYPE I PKS1-RELATED"/>
    <property type="match status" value="1"/>
</dbReference>
<dbReference type="SMART" id="SM00823">
    <property type="entry name" value="PKS_PP"/>
    <property type="match status" value="1"/>
</dbReference>
<evidence type="ECO:0000256" key="4">
    <source>
        <dbReference type="ARBA" id="ARBA00022679"/>
    </source>
</evidence>
<dbReference type="Gene3D" id="3.40.50.11460">
    <property type="match status" value="1"/>
</dbReference>
<evidence type="ECO:0000256" key="1">
    <source>
        <dbReference type="ARBA" id="ARBA00004792"/>
    </source>
</evidence>
<dbReference type="InterPro" id="IPR016035">
    <property type="entry name" value="Acyl_Trfase/lysoPLipase"/>
</dbReference>
<dbReference type="Gene3D" id="3.10.129.110">
    <property type="entry name" value="Polyketide synthase dehydratase"/>
    <property type="match status" value="1"/>
</dbReference>
<dbReference type="InterPro" id="IPR013154">
    <property type="entry name" value="ADH-like_N"/>
</dbReference>
<dbReference type="SUPFAM" id="SSF47336">
    <property type="entry name" value="ACP-like"/>
    <property type="match status" value="1"/>
</dbReference>
<dbReference type="GO" id="GO:0017000">
    <property type="term" value="P:antibiotic biosynthetic process"/>
    <property type="evidence" value="ECO:0007669"/>
    <property type="project" value="UniProtKB-KW"/>
</dbReference>
<dbReference type="GO" id="GO:0016491">
    <property type="term" value="F:oxidoreductase activity"/>
    <property type="evidence" value="ECO:0007669"/>
    <property type="project" value="InterPro"/>
</dbReference>
<dbReference type="SMART" id="SM00829">
    <property type="entry name" value="PKS_ER"/>
    <property type="match status" value="1"/>
</dbReference>
<dbReference type="InterPro" id="IPR055123">
    <property type="entry name" value="SpnB-like_Rossmann"/>
</dbReference>
<dbReference type="SUPFAM" id="SSF50129">
    <property type="entry name" value="GroES-like"/>
    <property type="match status" value="1"/>
</dbReference>
<protein>
    <submittedName>
        <fullName evidence="11">Type I polyketide synthase</fullName>
    </submittedName>
</protein>
<feature type="region of interest" description="Disordered" evidence="8">
    <location>
        <begin position="536"/>
        <end position="559"/>
    </location>
</feature>
<dbReference type="Gene3D" id="3.90.180.10">
    <property type="entry name" value="Medium-chain alcohol dehydrogenases, catalytic domain"/>
    <property type="match status" value="1"/>
</dbReference>
<sequence length="1495" mass="155121">GGAMVAVEAPEEEVAAELGEGVSIAAVNGPSAVVVSGREDAVLAVAEVFAGRGCRTRRLRTSHAFHSPLMEPMLEEFRRVAEGLSYGVPRIPVVSNLTGEVVAEFSAEYWVRHVREAVRFADGVRTLEDLGVSRFVELGPDGVLAGMAQQSLAAPESAVVVPVLRKDRPEPDALVTALGRLHAGGRQVDWDAFFAGRGEERVELPTYAFQRRRFWLEASAASSGDVTAAGLESAGHPLLGAVVVSPGDGGVVLTGRLGLDTHPWLADHQVLGRVLVSGTTLVELAVRAGDEAGCDEVEELTLQRPLLLPEHGGTAVQVVVGPADESGRRPVAVYSRDEAAPAGQEWTRNAEGTLARGAEAPAFDLTAWPPAGAEEVDVRDAYPLLAERGYGYGPAYRGLRAAWRRGDEIFAEVAPEPDEASEADGADSRFARFGLHPALLDAAMHAEALLDESGRTLLPYSWSGVCLHAAGAGALRVCLRRESGSDVSSMRLADAEGRPVLTVRSLVGRPVSAGQLAAPSGHDNSLFRLAWEPLAAPSSPGSPSSPPSPGPLAWIGGPSGGGDTGYPDLAALREAVAAGGAPLPGTVVLEAVAPDAGGTPDRVRELTARVLGAVQAWLAEDRFADARLVVLTRGAVALDGEDVTDLAGAACWGLVRAAQAEHPGRVLLADADAGPGGDSGSAGDLGAALARIAESGEPQAVLRGGESYAARLRPAASGAGLVPPAGTSHWQLEATGSTLDELALVPSDAPGAPLEAGQVRVAVRAAGVNFRDVLVSLGMYPGGGKIGGEGAGVVLETGPSVTGLRPGDRVMGIFTNAFGPEAVTDHRLLARVPAGWSYAQAATVPLVYLTAWYGLVDLAAAREGDRVLVHAAAGGVGMAAVQVARHLGAEVFGTASPGKWETLAGLGLDEAHTASSRTLDFEDVFRAATGGRGVDVVLNSLAREFVDASLRLLAGGGRFVEMGKTDLRDARQVAADHPETRPSYQAYDMMDAGPDRIQEMLSELLALFESGVLRPLPVRTWDVRRAPDAFRHLSQARHTGKLALTMPSRPDPDGTVLVTGGTGALGALLARHLVTAHGVRHLLLTSRRGPEAPGAGELVAELAELGARATVAACDVADRDALARLLAEVPGEHPLTAVFHTAGVLDDGVFGALTPERMATVLGPKADAAWHLHELTRELDLAAFVLFSSAAGVLDGVGQGNYAAANVFLDALARHRRAQGLPAQSLAWGLWAGSGMGGALGETDLRRMEQQGAAALTAEQGLALLDAAGRLDESTVVPVPLNLGARAARDGLPPLYHGLVRPAPARRAAAAGSGAAGRAESGQSLPERLAAAAADQREPMLLELVREQAAAVIGHSGAGEIEADRAFRDLGFDSLTTIELRNRLAGATGLRLSATLVFDHPDPQTLARHLLAELVPEAEQRSAADREEASVRELLATIPLARMREAGLLDELVKLAESGEPDAAEPAGQQGDQVAALKSMDVGDLLRAAREATSG</sequence>
<evidence type="ECO:0000259" key="9">
    <source>
        <dbReference type="PROSITE" id="PS50075"/>
    </source>
</evidence>
<dbReference type="InterPro" id="IPR020806">
    <property type="entry name" value="PKS_PP-bd"/>
</dbReference>
<dbReference type="SUPFAM" id="SSF52151">
    <property type="entry name" value="FabD/lysophospholipase-like"/>
    <property type="match status" value="1"/>
</dbReference>
<dbReference type="InterPro" id="IPR057326">
    <property type="entry name" value="KR_dom"/>
</dbReference>
<proteinExistence type="predicted"/>
<dbReference type="Pfam" id="PF21089">
    <property type="entry name" value="PKS_DH_N"/>
    <property type="match status" value="1"/>
</dbReference>
<dbReference type="Pfam" id="PF08659">
    <property type="entry name" value="KR"/>
    <property type="match status" value="1"/>
</dbReference>
<feature type="non-terminal residue" evidence="11">
    <location>
        <position position="1"/>
    </location>
</feature>
<reference evidence="11 12" key="1">
    <citation type="submission" date="2020-02" db="EMBL/GenBank/DDBJ databases">
        <title>Whole-genome analyses of novel actinobacteria.</title>
        <authorList>
            <person name="Sahin N."/>
            <person name="Tatar D."/>
        </authorList>
    </citation>
    <scope>NUCLEOTIDE SEQUENCE [LARGE SCALE GENOMIC DNA]</scope>
    <source>
        <strain evidence="11 12">SB3404</strain>
    </source>
</reference>
<comment type="caution">
    <text evidence="11">The sequence shown here is derived from an EMBL/GenBank/DDBJ whole genome shotgun (WGS) entry which is preliminary data.</text>
</comment>
<feature type="region of interest" description="C-terminal hotdog fold" evidence="7">
    <location>
        <begin position="373"/>
        <end position="517"/>
    </location>
</feature>
<dbReference type="InterPro" id="IPR049552">
    <property type="entry name" value="PKS_DH_N"/>
</dbReference>
<keyword evidence="6" id="KW-0511">Multifunctional enzyme</keyword>
<dbReference type="Proteomes" id="UP000477722">
    <property type="component" value="Unassembled WGS sequence"/>
</dbReference>
<keyword evidence="3" id="KW-0597">Phosphoprotein</keyword>
<dbReference type="InterPro" id="IPR006162">
    <property type="entry name" value="Ppantetheine_attach_site"/>
</dbReference>
<dbReference type="Pfam" id="PF14765">
    <property type="entry name" value="PS-DH"/>
    <property type="match status" value="1"/>
</dbReference>
<dbReference type="InterPro" id="IPR049551">
    <property type="entry name" value="PKS_DH_C"/>
</dbReference>
<evidence type="ECO:0000256" key="3">
    <source>
        <dbReference type="ARBA" id="ARBA00022553"/>
    </source>
</evidence>
<keyword evidence="12" id="KW-1185">Reference proteome</keyword>
<accession>A0A6G4WZN0</accession>
<organism evidence="11 12">
    <name type="scientific">Streptomyces boncukensis</name>
    <dbReference type="NCBI Taxonomy" id="2711219"/>
    <lineage>
        <taxon>Bacteria</taxon>
        <taxon>Bacillati</taxon>
        <taxon>Actinomycetota</taxon>
        <taxon>Actinomycetes</taxon>
        <taxon>Kitasatosporales</taxon>
        <taxon>Streptomycetaceae</taxon>
        <taxon>Streptomyces</taxon>
    </lineage>
</organism>
<dbReference type="FunFam" id="1.10.1200.10:FF:000007">
    <property type="entry name" value="Probable polyketide synthase pks17"/>
    <property type="match status" value="1"/>
</dbReference>
<keyword evidence="5" id="KW-0045">Antibiotic biosynthesis</keyword>
<dbReference type="Pfam" id="PF08240">
    <property type="entry name" value="ADH_N"/>
    <property type="match status" value="1"/>
</dbReference>
<dbReference type="CDD" id="cd05195">
    <property type="entry name" value="enoyl_red"/>
    <property type="match status" value="1"/>
</dbReference>
<dbReference type="InterPro" id="IPR009081">
    <property type="entry name" value="PP-bd_ACP"/>
</dbReference>
<dbReference type="SUPFAM" id="SSF51735">
    <property type="entry name" value="NAD(P)-binding Rossmann-fold domains"/>
    <property type="match status" value="3"/>
</dbReference>
<dbReference type="InterPro" id="IPR036736">
    <property type="entry name" value="ACP-like_sf"/>
</dbReference>